<dbReference type="SMART" id="SM00636">
    <property type="entry name" value="Glyco_18"/>
    <property type="match status" value="1"/>
</dbReference>
<dbReference type="CDD" id="cd06548">
    <property type="entry name" value="GH18_chitinase"/>
    <property type="match status" value="1"/>
</dbReference>
<dbReference type="SUPFAM" id="SSF54556">
    <property type="entry name" value="Chitinase insertion domain"/>
    <property type="match status" value="1"/>
</dbReference>
<dbReference type="SUPFAM" id="SSF51445">
    <property type="entry name" value="(Trans)glycosidases"/>
    <property type="match status" value="1"/>
</dbReference>
<dbReference type="Gene3D" id="2.60.40.10">
    <property type="entry name" value="Immunoglobulins"/>
    <property type="match status" value="3"/>
</dbReference>
<dbReference type="Gene3D" id="2.10.10.20">
    <property type="entry name" value="Carbohydrate-binding module superfamily 5/12"/>
    <property type="match status" value="1"/>
</dbReference>
<keyword evidence="3" id="KW-0146">Chitin degradation</keyword>
<keyword evidence="2 7" id="KW-0378">Hydrolase</keyword>
<gene>
    <name evidence="10" type="ORF">A6E04_03530</name>
</gene>
<feature type="chain" id="PRO_5008632488" evidence="8">
    <location>
        <begin position="29"/>
        <end position="1173"/>
    </location>
</feature>
<evidence type="ECO:0000256" key="5">
    <source>
        <dbReference type="ARBA" id="ARBA00023295"/>
    </source>
</evidence>
<dbReference type="InterPro" id="IPR001579">
    <property type="entry name" value="Glyco_hydro_18_chit_AS"/>
</dbReference>
<dbReference type="Pfam" id="PF00704">
    <property type="entry name" value="Glyco_hydro_18"/>
    <property type="match status" value="1"/>
</dbReference>
<dbReference type="InterPro" id="IPR036573">
    <property type="entry name" value="CBM_sf_5/12"/>
</dbReference>
<dbReference type="GO" id="GO:0008061">
    <property type="term" value="F:chitin binding"/>
    <property type="evidence" value="ECO:0007669"/>
    <property type="project" value="InterPro"/>
</dbReference>
<evidence type="ECO:0000256" key="8">
    <source>
        <dbReference type="SAM" id="SignalP"/>
    </source>
</evidence>
<evidence type="ECO:0000256" key="4">
    <source>
        <dbReference type="ARBA" id="ARBA00023277"/>
    </source>
</evidence>
<dbReference type="GO" id="GO:0000272">
    <property type="term" value="P:polysaccharide catabolic process"/>
    <property type="evidence" value="ECO:0007669"/>
    <property type="project" value="UniProtKB-KW"/>
</dbReference>
<dbReference type="AlphaFoldDB" id="A0A1B9P3E4"/>
<reference evidence="10 11" key="1">
    <citation type="submission" date="2016-06" db="EMBL/GenBank/DDBJ databases">
        <authorList>
            <person name="Kjaerup R.B."/>
            <person name="Dalgaard T.S."/>
            <person name="Juul-Madsen H.R."/>
        </authorList>
    </citation>
    <scope>NUCLEOTIDE SEQUENCE [LARGE SCALE GENOMIC DNA]</scope>
    <source>
        <strain evidence="10 11">1S159</strain>
    </source>
</reference>
<evidence type="ECO:0000259" key="9">
    <source>
        <dbReference type="PROSITE" id="PS51910"/>
    </source>
</evidence>
<evidence type="ECO:0000313" key="11">
    <source>
        <dbReference type="Proteomes" id="UP000093523"/>
    </source>
</evidence>
<dbReference type="SMART" id="SM00495">
    <property type="entry name" value="ChtBD3"/>
    <property type="match status" value="1"/>
</dbReference>
<dbReference type="GO" id="GO:0004553">
    <property type="term" value="F:hydrolase activity, hydrolyzing O-glycosyl compounds"/>
    <property type="evidence" value="ECO:0007669"/>
    <property type="project" value="InterPro"/>
</dbReference>
<dbReference type="GO" id="GO:0030246">
    <property type="term" value="F:carbohydrate binding"/>
    <property type="evidence" value="ECO:0007669"/>
    <property type="project" value="InterPro"/>
</dbReference>
<dbReference type="InterPro" id="IPR009470">
    <property type="entry name" value="Chi_C"/>
</dbReference>
<dbReference type="EMBL" id="MAJU01000004">
    <property type="protein sequence ID" value="OCH22987.1"/>
    <property type="molecule type" value="Genomic_DNA"/>
</dbReference>
<evidence type="ECO:0000256" key="2">
    <source>
        <dbReference type="ARBA" id="ARBA00022801"/>
    </source>
</evidence>
<dbReference type="InterPro" id="IPR011583">
    <property type="entry name" value="Chitinase_II/V-like_cat"/>
</dbReference>
<evidence type="ECO:0000256" key="1">
    <source>
        <dbReference type="ARBA" id="ARBA00009121"/>
    </source>
</evidence>
<dbReference type="Gene3D" id="3.20.20.80">
    <property type="entry name" value="Glycosidases"/>
    <property type="match status" value="2"/>
</dbReference>
<dbReference type="InterPro" id="IPR003610">
    <property type="entry name" value="CBM5/12"/>
</dbReference>
<dbReference type="InterPro" id="IPR029070">
    <property type="entry name" value="Chitinase_insertion_sf"/>
</dbReference>
<comment type="similarity">
    <text evidence="1">Belongs to the glycosyl hydrolase 18 family. Chitinase class II subfamily.</text>
</comment>
<dbReference type="InterPro" id="IPR050314">
    <property type="entry name" value="Glycosyl_Hydrlase_18"/>
</dbReference>
<dbReference type="GO" id="GO:0006032">
    <property type="term" value="P:chitin catabolic process"/>
    <property type="evidence" value="ECO:0007669"/>
    <property type="project" value="UniProtKB-KW"/>
</dbReference>
<dbReference type="Pfam" id="PF17957">
    <property type="entry name" value="Big_7"/>
    <property type="match status" value="3"/>
</dbReference>
<evidence type="ECO:0000256" key="7">
    <source>
        <dbReference type="RuleBase" id="RU000489"/>
    </source>
</evidence>
<dbReference type="Pfam" id="PF06483">
    <property type="entry name" value="ChiC"/>
    <property type="match status" value="1"/>
</dbReference>
<dbReference type="PANTHER" id="PTHR11177:SF308">
    <property type="entry name" value="CHITINASE A"/>
    <property type="match status" value="1"/>
</dbReference>
<feature type="signal peptide" evidence="8">
    <location>
        <begin position="1"/>
        <end position="28"/>
    </location>
</feature>
<dbReference type="GO" id="GO:0005576">
    <property type="term" value="C:extracellular region"/>
    <property type="evidence" value="ECO:0007669"/>
    <property type="project" value="InterPro"/>
</dbReference>
<dbReference type="Proteomes" id="UP000093523">
    <property type="component" value="Unassembled WGS sequence"/>
</dbReference>
<dbReference type="PROSITE" id="PS51910">
    <property type="entry name" value="GH18_2"/>
    <property type="match status" value="1"/>
</dbReference>
<dbReference type="SUPFAM" id="SSF51055">
    <property type="entry name" value="Carbohydrate binding domain"/>
    <property type="match status" value="1"/>
</dbReference>
<dbReference type="OrthoDB" id="1153097at2"/>
<dbReference type="InterPro" id="IPR013783">
    <property type="entry name" value="Ig-like_fold"/>
</dbReference>
<sequence length="1173" mass="127261">MNKIKTSLFAPTLLAMSLGMTFSMPALAQLHVDAAPVGAEGEWWNNYQLTIKNTSATSVELKGATIQFDSMIVASTPSWAATGVSYPKMSFTSVAQGDTFRNELSLSFDEGSWVNTTLPAGSEILLTLGVSGQIGIDLVRDTLIMTTKDGGGELLPELDLAITSPTADAVFIEGQSVTLSATVSAINTETESVTFYIDGTEVAKDTAAPYQSLWTAKGEGVHTVKAIVVDKNGLKAEHVVSIQVKAEDIQEPTVAPTVKVTSPVAGTSYFEHDVITITANAQDEDGDLDRVEFWLGERKLGQVSKAPFNFMYVADQIGELTLAAKAIDKTGLTATDSVKVLVEEAMIVPQPPVIALTSPRDGQTVFIGKVMTLGAEATDVNDDLTNVEFFVSGVSVGSASEMPFVASWTPMTEGAFIITAIATDAEGHKTTAASVTVQAQEAGNGNLSCDIKQVYRADGSECMGDDHPRRIIGYYTSWRTGKNGLPSYLAHDLPWEKLTHINYAFAGVAKDSFELTVDDSATKMTWEGVAGAEMDPEFSYKGHFNLLSKFKKQYPDVKTLISVGGWAETTNLYPMTTNLATCEVNLDGIKAFNQSAVEFIRQYGFDGVDIDYEYPSSMKDSGNPNDFELSNKCRGQLWPNYMEMMTQLRTDLDKAGKEDGRRYMLTIASPSSAYLLRGMEDFGMQDVLDYVNIMSYDLHGTWNEFVGPQAALFDDGKDAELAKWGVYNEASYQGIGYLNQAWTHHFFRGAFKPSQINMGIPYYTRGWQGVTGGDKGLWGKAVEPNQSTCPAGTTVCGWGAEGTDNIWHDSDANGNEIKAGVVPMWHAMNLANATKLGIDGMPSYGEAWGLDPNNPKDLIEGEYERVWSNELQTAWLWNENKKVFLSIEDKESLKPKLDYIVDNGLGGMMVWEMAGDYSYDAVKREYKMGTDMTDFAHDVFTQATPMDINHNNLPAPDSVIDVTVSTTDWPEGDSNYPINPTLVFKNHSSVAIPGGSTIEFLMPTSTGDIVKDWTGAGLKVIKSGHTGSNFTVDGERKLFHTVAVTLRASESIPAGGEYTISMVYYTPVSGVANGIRFNVGSEVVGLKKDFPTLAEFEGGEVGTGPGEPSAQGCAEQGLDISGIVSYPTFPNGDHASGGQQIIHNNMVWAANWWTSSEPSSADSSWKSVCKITE</sequence>
<keyword evidence="5 7" id="KW-0326">Glycosidase</keyword>
<keyword evidence="6" id="KW-0624">Polysaccharide degradation</keyword>
<dbReference type="RefSeq" id="WP_065609481.1">
    <property type="nucleotide sequence ID" value="NZ_CAWMPN010000004.1"/>
</dbReference>
<dbReference type="STRING" id="688.A6E04_03530"/>
<dbReference type="InterPro" id="IPR017853">
    <property type="entry name" value="GH"/>
</dbReference>
<dbReference type="PROSITE" id="PS01095">
    <property type="entry name" value="GH18_1"/>
    <property type="match status" value="1"/>
</dbReference>
<organism evidence="10 11">
    <name type="scientific">Aliivibrio logei</name>
    <name type="common">Vibrio logei</name>
    <dbReference type="NCBI Taxonomy" id="688"/>
    <lineage>
        <taxon>Bacteria</taxon>
        <taxon>Pseudomonadati</taxon>
        <taxon>Pseudomonadota</taxon>
        <taxon>Gammaproteobacteria</taxon>
        <taxon>Vibrionales</taxon>
        <taxon>Vibrionaceae</taxon>
        <taxon>Aliivibrio</taxon>
    </lineage>
</organism>
<accession>A0A1B9P3E4</accession>
<dbReference type="InterPro" id="IPR001223">
    <property type="entry name" value="Glyco_hydro18_cat"/>
</dbReference>
<evidence type="ECO:0000313" key="10">
    <source>
        <dbReference type="EMBL" id="OCH22987.1"/>
    </source>
</evidence>
<evidence type="ECO:0000256" key="6">
    <source>
        <dbReference type="ARBA" id="ARBA00023326"/>
    </source>
</evidence>
<keyword evidence="4" id="KW-0119">Carbohydrate metabolism</keyword>
<dbReference type="PANTHER" id="PTHR11177">
    <property type="entry name" value="CHITINASE"/>
    <property type="match status" value="1"/>
</dbReference>
<keyword evidence="8" id="KW-0732">Signal</keyword>
<evidence type="ECO:0000256" key="3">
    <source>
        <dbReference type="ARBA" id="ARBA00023024"/>
    </source>
</evidence>
<proteinExistence type="inferred from homology"/>
<name>A0A1B9P3E4_ALILO</name>
<dbReference type="Gene3D" id="3.10.50.10">
    <property type="match status" value="1"/>
</dbReference>
<protein>
    <submittedName>
        <fullName evidence="10">Chitinase</fullName>
    </submittedName>
</protein>
<comment type="caution">
    <text evidence="10">The sequence shown here is derived from an EMBL/GenBank/DDBJ whole genome shotgun (WGS) entry which is preliminary data.</text>
</comment>
<feature type="domain" description="GH18" evidence="9">
    <location>
        <begin position="469"/>
        <end position="929"/>
    </location>
</feature>